<gene>
    <name evidence="1" type="ORF">FSCOSCO3_A018515</name>
</gene>
<proteinExistence type="predicted"/>
<accession>A0AAV1NDS0</accession>
<evidence type="ECO:0000313" key="2">
    <source>
        <dbReference type="Proteomes" id="UP001314229"/>
    </source>
</evidence>
<sequence length="72" mass="8074">MAAWLSRQGKDYDLSIVPEQLGLKERERGQQLAHGAHRWSLWMGSGETWSSISDGLVDDSQALSISYTYSES</sequence>
<name>A0AAV1NDS0_SCOSC</name>
<dbReference type="Proteomes" id="UP001314229">
    <property type="component" value="Unassembled WGS sequence"/>
</dbReference>
<organism evidence="1 2">
    <name type="scientific">Scomber scombrus</name>
    <name type="common">Atlantic mackerel</name>
    <name type="synonym">Scomber vernalis</name>
    <dbReference type="NCBI Taxonomy" id="13677"/>
    <lineage>
        <taxon>Eukaryota</taxon>
        <taxon>Metazoa</taxon>
        <taxon>Chordata</taxon>
        <taxon>Craniata</taxon>
        <taxon>Vertebrata</taxon>
        <taxon>Euteleostomi</taxon>
        <taxon>Actinopterygii</taxon>
        <taxon>Neopterygii</taxon>
        <taxon>Teleostei</taxon>
        <taxon>Neoteleostei</taxon>
        <taxon>Acanthomorphata</taxon>
        <taxon>Pelagiaria</taxon>
        <taxon>Scombriformes</taxon>
        <taxon>Scombridae</taxon>
        <taxon>Scomber</taxon>
    </lineage>
</organism>
<dbReference type="AlphaFoldDB" id="A0AAV1NDS0"/>
<reference evidence="1 2" key="1">
    <citation type="submission" date="2024-01" db="EMBL/GenBank/DDBJ databases">
        <authorList>
            <person name="Alioto T."/>
            <person name="Alioto T."/>
            <person name="Gomez Garrido J."/>
        </authorList>
    </citation>
    <scope>NUCLEOTIDE SEQUENCE [LARGE SCALE GENOMIC DNA]</scope>
</reference>
<keyword evidence="2" id="KW-1185">Reference proteome</keyword>
<evidence type="ECO:0000313" key="1">
    <source>
        <dbReference type="EMBL" id="CAK6957699.1"/>
    </source>
</evidence>
<dbReference type="EMBL" id="CAWUFR010000030">
    <property type="protein sequence ID" value="CAK6957699.1"/>
    <property type="molecule type" value="Genomic_DNA"/>
</dbReference>
<protein>
    <submittedName>
        <fullName evidence="1">Uncharacterized protein</fullName>
    </submittedName>
</protein>
<comment type="caution">
    <text evidence="1">The sequence shown here is derived from an EMBL/GenBank/DDBJ whole genome shotgun (WGS) entry which is preliminary data.</text>
</comment>